<comment type="caution">
    <text evidence="1">The sequence shown here is derived from an EMBL/GenBank/DDBJ whole genome shotgun (WGS) entry which is preliminary data.</text>
</comment>
<dbReference type="EMBL" id="BONZ01000038">
    <property type="protein sequence ID" value="GIH15885.1"/>
    <property type="molecule type" value="Genomic_DNA"/>
</dbReference>
<evidence type="ECO:0000313" key="2">
    <source>
        <dbReference type="Proteomes" id="UP000642748"/>
    </source>
</evidence>
<proteinExistence type="predicted"/>
<protein>
    <submittedName>
        <fullName evidence="1">Uncharacterized protein</fullName>
    </submittedName>
</protein>
<keyword evidence="2" id="KW-1185">Reference proteome</keyword>
<sequence>MSLVSAVSLAVPFLPAVSVSLAVSVLPAVSLTPRVSVTLAASLVSGSRAAPADASRCVGMTETLRVKGDGWRRVRPPDQGAKSVRS</sequence>
<organism evidence="1 2">
    <name type="scientific">Rugosimonospora africana</name>
    <dbReference type="NCBI Taxonomy" id="556532"/>
    <lineage>
        <taxon>Bacteria</taxon>
        <taxon>Bacillati</taxon>
        <taxon>Actinomycetota</taxon>
        <taxon>Actinomycetes</taxon>
        <taxon>Micromonosporales</taxon>
        <taxon>Micromonosporaceae</taxon>
        <taxon>Rugosimonospora</taxon>
    </lineage>
</organism>
<accession>A0A8J3QR29</accession>
<name>A0A8J3QR29_9ACTN</name>
<dbReference type="AlphaFoldDB" id="A0A8J3QR29"/>
<gene>
    <name evidence="1" type="ORF">Raf01_40570</name>
</gene>
<reference evidence="1" key="1">
    <citation type="submission" date="2021-01" db="EMBL/GenBank/DDBJ databases">
        <title>Whole genome shotgun sequence of Rugosimonospora africana NBRC 104875.</title>
        <authorList>
            <person name="Komaki H."/>
            <person name="Tamura T."/>
        </authorList>
    </citation>
    <scope>NUCLEOTIDE SEQUENCE</scope>
    <source>
        <strain evidence="1">NBRC 104875</strain>
    </source>
</reference>
<dbReference type="Proteomes" id="UP000642748">
    <property type="component" value="Unassembled WGS sequence"/>
</dbReference>
<evidence type="ECO:0000313" key="1">
    <source>
        <dbReference type="EMBL" id="GIH15885.1"/>
    </source>
</evidence>